<feature type="compositionally biased region" description="Low complexity" evidence="1">
    <location>
        <begin position="151"/>
        <end position="160"/>
    </location>
</feature>
<protein>
    <submittedName>
        <fullName evidence="2">Uncharacterized protein</fullName>
    </submittedName>
</protein>
<feature type="compositionally biased region" description="Polar residues" evidence="1">
    <location>
        <begin position="8"/>
        <end position="38"/>
    </location>
</feature>
<proteinExistence type="predicted"/>
<dbReference type="Proteomes" id="UP001221757">
    <property type="component" value="Unassembled WGS sequence"/>
</dbReference>
<gene>
    <name evidence="2" type="ORF">B0H17DRAFT_1197356</name>
</gene>
<comment type="caution">
    <text evidence="2">The sequence shown here is derived from an EMBL/GenBank/DDBJ whole genome shotgun (WGS) entry which is preliminary data.</text>
</comment>
<name>A0AAD7DR00_MYCRO</name>
<feature type="compositionally biased region" description="Basic and acidic residues" evidence="1">
    <location>
        <begin position="54"/>
        <end position="63"/>
    </location>
</feature>
<evidence type="ECO:0000256" key="1">
    <source>
        <dbReference type="SAM" id="MobiDB-lite"/>
    </source>
</evidence>
<feature type="compositionally biased region" description="Basic residues" evidence="1">
    <location>
        <begin position="170"/>
        <end position="180"/>
    </location>
</feature>
<dbReference type="EMBL" id="JARKIE010000029">
    <property type="protein sequence ID" value="KAJ7697695.1"/>
    <property type="molecule type" value="Genomic_DNA"/>
</dbReference>
<organism evidence="2 3">
    <name type="scientific">Mycena rosella</name>
    <name type="common">Pink bonnet</name>
    <name type="synonym">Agaricus rosellus</name>
    <dbReference type="NCBI Taxonomy" id="1033263"/>
    <lineage>
        <taxon>Eukaryota</taxon>
        <taxon>Fungi</taxon>
        <taxon>Dikarya</taxon>
        <taxon>Basidiomycota</taxon>
        <taxon>Agaricomycotina</taxon>
        <taxon>Agaricomycetes</taxon>
        <taxon>Agaricomycetidae</taxon>
        <taxon>Agaricales</taxon>
        <taxon>Marasmiineae</taxon>
        <taxon>Mycenaceae</taxon>
        <taxon>Mycena</taxon>
    </lineage>
</organism>
<sequence>MPPVRGISQWQPPASNQGQSQAQTSTSNANVNSKSNPSPGLRMWQQVMTPQKTARLEKQKEAAKLTAALPTQPYPNQMPQQHGKQSLSWQSPQTWNTPQAWSIDQGPGQHVVYQLGPGAQQFQYGPPVQPYLQPYQPYYYTHPYPYPQPQPQSHQPQPQAQVPPPASRAPRPRPRPHPPKPPRIPTPKRVILPLVETNTIEDTPAPIPYQTLRLLLIDLNRLLCTPHEEQPFHFCGTYSIVADPAVNHAARLTSVAWALIRGTAVSFNVHTLAVQTSPRQALVKTHSSAIWMGAPPDPRLADVTQPRPCERCEHLITIRVENDDSALARGLKGQRVVLALRHFPT</sequence>
<evidence type="ECO:0000313" key="3">
    <source>
        <dbReference type="Proteomes" id="UP001221757"/>
    </source>
</evidence>
<feature type="region of interest" description="Disordered" evidence="1">
    <location>
        <begin position="142"/>
        <end position="189"/>
    </location>
</feature>
<accession>A0AAD7DR00</accession>
<keyword evidence="3" id="KW-1185">Reference proteome</keyword>
<feature type="region of interest" description="Disordered" evidence="1">
    <location>
        <begin position="1"/>
        <end position="103"/>
    </location>
</feature>
<feature type="compositionally biased region" description="Polar residues" evidence="1">
    <location>
        <begin position="74"/>
        <end position="102"/>
    </location>
</feature>
<dbReference type="AlphaFoldDB" id="A0AAD7DR00"/>
<reference evidence="2" key="1">
    <citation type="submission" date="2023-03" db="EMBL/GenBank/DDBJ databases">
        <title>Massive genome expansion in bonnet fungi (Mycena s.s.) driven by repeated elements and novel gene families across ecological guilds.</title>
        <authorList>
            <consortium name="Lawrence Berkeley National Laboratory"/>
            <person name="Harder C.B."/>
            <person name="Miyauchi S."/>
            <person name="Viragh M."/>
            <person name="Kuo A."/>
            <person name="Thoen E."/>
            <person name="Andreopoulos B."/>
            <person name="Lu D."/>
            <person name="Skrede I."/>
            <person name="Drula E."/>
            <person name="Henrissat B."/>
            <person name="Morin E."/>
            <person name="Kohler A."/>
            <person name="Barry K."/>
            <person name="LaButti K."/>
            <person name="Morin E."/>
            <person name="Salamov A."/>
            <person name="Lipzen A."/>
            <person name="Mereny Z."/>
            <person name="Hegedus B."/>
            <person name="Baldrian P."/>
            <person name="Stursova M."/>
            <person name="Weitz H."/>
            <person name="Taylor A."/>
            <person name="Grigoriev I.V."/>
            <person name="Nagy L.G."/>
            <person name="Martin F."/>
            <person name="Kauserud H."/>
        </authorList>
    </citation>
    <scope>NUCLEOTIDE SEQUENCE</scope>
    <source>
        <strain evidence="2">CBHHK067</strain>
    </source>
</reference>
<evidence type="ECO:0000313" key="2">
    <source>
        <dbReference type="EMBL" id="KAJ7697695.1"/>
    </source>
</evidence>